<evidence type="ECO:0000313" key="1">
    <source>
        <dbReference type="EMBL" id="MPN23811.1"/>
    </source>
</evidence>
<dbReference type="AlphaFoldDB" id="A0A645GA82"/>
<comment type="caution">
    <text evidence="1">The sequence shown here is derived from an EMBL/GenBank/DDBJ whole genome shotgun (WGS) entry which is preliminary data.</text>
</comment>
<proteinExistence type="predicted"/>
<name>A0A645GA82_9ZZZZ</name>
<accession>A0A645GA82</accession>
<sequence length="36" mass="4108">MCHDNEAARKAAKPLLKPYDHIAVQMVCRLVENQDV</sequence>
<gene>
    <name evidence="1" type="ORF">SDC9_171204</name>
</gene>
<dbReference type="AntiFam" id="ANF00142">
    <property type="entry name" value="Shadow ORF (opposite yadG)"/>
</dbReference>
<reference evidence="1" key="1">
    <citation type="submission" date="2019-08" db="EMBL/GenBank/DDBJ databases">
        <authorList>
            <person name="Kucharzyk K."/>
            <person name="Murdoch R.W."/>
            <person name="Higgins S."/>
            <person name="Loffler F."/>
        </authorList>
    </citation>
    <scope>NUCLEOTIDE SEQUENCE</scope>
</reference>
<protein>
    <submittedName>
        <fullName evidence="1">Uncharacterized protein</fullName>
    </submittedName>
</protein>
<dbReference type="EMBL" id="VSSQ01072424">
    <property type="protein sequence ID" value="MPN23811.1"/>
    <property type="molecule type" value="Genomic_DNA"/>
</dbReference>
<organism evidence="1">
    <name type="scientific">bioreactor metagenome</name>
    <dbReference type="NCBI Taxonomy" id="1076179"/>
    <lineage>
        <taxon>unclassified sequences</taxon>
        <taxon>metagenomes</taxon>
        <taxon>ecological metagenomes</taxon>
    </lineage>
</organism>